<dbReference type="AlphaFoldDB" id="A0A8H3M6W9"/>
<organism evidence="1 2">
    <name type="scientific">Rhizophagus clarus</name>
    <dbReference type="NCBI Taxonomy" id="94130"/>
    <lineage>
        <taxon>Eukaryota</taxon>
        <taxon>Fungi</taxon>
        <taxon>Fungi incertae sedis</taxon>
        <taxon>Mucoromycota</taxon>
        <taxon>Glomeromycotina</taxon>
        <taxon>Glomeromycetes</taxon>
        <taxon>Glomerales</taxon>
        <taxon>Glomeraceae</taxon>
        <taxon>Rhizophagus</taxon>
    </lineage>
</organism>
<comment type="caution">
    <text evidence="1">The sequence shown here is derived from an EMBL/GenBank/DDBJ whole genome shotgun (WGS) entry which is preliminary data.</text>
</comment>
<dbReference type="EMBL" id="BLAL01000302">
    <property type="protein sequence ID" value="GET01848.1"/>
    <property type="molecule type" value="Genomic_DNA"/>
</dbReference>
<protein>
    <submittedName>
        <fullName evidence="1">Uncharacterized protein</fullName>
    </submittedName>
</protein>
<dbReference type="Proteomes" id="UP000615446">
    <property type="component" value="Unassembled WGS sequence"/>
</dbReference>
<evidence type="ECO:0000313" key="2">
    <source>
        <dbReference type="Proteomes" id="UP000615446"/>
    </source>
</evidence>
<gene>
    <name evidence="1" type="ORF">RCL2_002823900</name>
</gene>
<sequence>MGRSHTGGSCPKSPTIIIDRPPKGMLEYSGNAATLVGASTILLCKAPNGKTSGSLKFLTGRQVFVSSRHFTGKFDKSHDSVTIRFLWERLPDEKHGWTFGIEIREGWGEGCQMNNMTGLLELRLPDEKYVRIFGIEMSFTKLGSGKQLKSALLYLVGLLYFVKRRTLVDQDEPYLHNKARTWNNAGLLETGLHNKGRRTPLDEPDLQCCWTFTLGVSFLERHFERVSVSMEHMEHHFERTGTVQSFTIMYLFSNDINKGAAINTC</sequence>
<reference evidence="1" key="1">
    <citation type="submission" date="2019-10" db="EMBL/GenBank/DDBJ databases">
        <title>Conservation and host-specific expression of non-tandemly repeated heterogenous ribosome RNA gene in arbuscular mycorrhizal fungi.</title>
        <authorList>
            <person name="Maeda T."/>
            <person name="Kobayashi Y."/>
            <person name="Nakagawa T."/>
            <person name="Ezawa T."/>
            <person name="Yamaguchi K."/>
            <person name="Bino T."/>
            <person name="Nishimoto Y."/>
            <person name="Shigenobu S."/>
            <person name="Kawaguchi M."/>
        </authorList>
    </citation>
    <scope>NUCLEOTIDE SEQUENCE</scope>
    <source>
        <strain evidence="1">HR1</strain>
    </source>
</reference>
<accession>A0A8H3M6W9</accession>
<evidence type="ECO:0000313" key="1">
    <source>
        <dbReference type="EMBL" id="GET01848.1"/>
    </source>
</evidence>
<proteinExistence type="predicted"/>
<name>A0A8H3M6W9_9GLOM</name>